<proteinExistence type="predicted"/>
<accession>A0A9D1A3J6</accession>
<dbReference type="AlphaFoldDB" id="A0A9D1A3J6"/>
<evidence type="ECO:0000313" key="2">
    <source>
        <dbReference type="Proteomes" id="UP000824250"/>
    </source>
</evidence>
<comment type="caution">
    <text evidence="1">The sequence shown here is derived from an EMBL/GenBank/DDBJ whole genome shotgun (WGS) entry which is preliminary data.</text>
</comment>
<sequence>MSVMKANDKTELIATCSCGCEESIHLKIVPDDDSFCFLSYMIGNFYRDQGGVFSSVKIKLKKIMAILFNKDYYYSEVIMTKEDFSQFKEFINQF</sequence>
<organism evidence="1 2">
    <name type="scientific">Candidatus Copromonas faecavium</name>
    <name type="common">nom. illeg.</name>
    <dbReference type="NCBI Taxonomy" id="2840740"/>
    <lineage>
        <taxon>Bacteria</taxon>
        <taxon>Bacillati</taxon>
        <taxon>Bacillota</taxon>
        <taxon>Clostridia</taxon>
        <taxon>Lachnospirales</taxon>
        <taxon>Lachnospiraceae</taxon>
        <taxon>Candidatus Copromonas (nom. illeg.)</taxon>
    </lineage>
</organism>
<reference evidence="1" key="1">
    <citation type="submission" date="2020-10" db="EMBL/GenBank/DDBJ databases">
        <authorList>
            <person name="Gilroy R."/>
        </authorList>
    </citation>
    <scope>NUCLEOTIDE SEQUENCE</scope>
    <source>
        <strain evidence="1">CHK180-2868</strain>
    </source>
</reference>
<reference evidence="1" key="2">
    <citation type="journal article" date="2021" name="PeerJ">
        <title>Extensive microbial diversity within the chicken gut microbiome revealed by metagenomics and culture.</title>
        <authorList>
            <person name="Gilroy R."/>
            <person name="Ravi A."/>
            <person name="Getino M."/>
            <person name="Pursley I."/>
            <person name="Horton D.L."/>
            <person name="Alikhan N.F."/>
            <person name="Baker D."/>
            <person name="Gharbi K."/>
            <person name="Hall N."/>
            <person name="Watson M."/>
            <person name="Adriaenssens E.M."/>
            <person name="Foster-Nyarko E."/>
            <person name="Jarju S."/>
            <person name="Secka A."/>
            <person name="Antonio M."/>
            <person name="Oren A."/>
            <person name="Chaudhuri R.R."/>
            <person name="La Ragione R."/>
            <person name="Hildebrand F."/>
            <person name="Pallen M.J."/>
        </authorList>
    </citation>
    <scope>NUCLEOTIDE SEQUENCE</scope>
    <source>
        <strain evidence="1">CHK180-2868</strain>
    </source>
</reference>
<gene>
    <name evidence="1" type="ORF">IAB28_04070</name>
</gene>
<protein>
    <submittedName>
        <fullName evidence="1">Uncharacterized protein</fullName>
    </submittedName>
</protein>
<dbReference type="EMBL" id="DVGC01000023">
    <property type="protein sequence ID" value="HIR05124.1"/>
    <property type="molecule type" value="Genomic_DNA"/>
</dbReference>
<name>A0A9D1A3J6_9FIRM</name>
<dbReference type="Proteomes" id="UP000824250">
    <property type="component" value="Unassembled WGS sequence"/>
</dbReference>
<evidence type="ECO:0000313" key="1">
    <source>
        <dbReference type="EMBL" id="HIR05124.1"/>
    </source>
</evidence>